<organism evidence="1 2">
    <name type="scientific">Mycolicibacterium mageritense</name>
    <name type="common">Mycobacterium mageritense</name>
    <dbReference type="NCBI Taxonomy" id="53462"/>
    <lineage>
        <taxon>Bacteria</taxon>
        <taxon>Bacillati</taxon>
        <taxon>Actinomycetota</taxon>
        <taxon>Actinomycetes</taxon>
        <taxon>Mycobacteriales</taxon>
        <taxon>Mycobacteriaceae</taxon>
        <taxon>Mycolicibacterium</taxon>
    </lineage>
</organism>
<accession>A0ABN5YF15</accession>
<evidence type="ECO:0000313" key="1">
    <source>
        <dbReference type="EMBL" id="BBX36692.1"/>
    </source>
</evidence>
<reference evidence="1 2" key="1">
    <citation type="journal article" date="2019" name="Emerg. Microbes Infect.">
        <title>Comprehensive subspecies identification of 175 nontuberculous mycobacteria species based on 7547 genomic profiles.</title>
        <authorList>
            <person name="Matsumoto Y."/>
            <person name="Kinjo T."/>
            <person name="Motooka D."/>
            <person name="Nabeya D."/>
            <person name="Jung N."/>
            <person name="Uechi K."/>
            <person name="Horii T."/>
            <person name="Iida T."/>
            <person name="Fujita J."/>
            <person name="Nakamura S."/>
        </authorList>
    </citation>
    <scope>NUCLEOTIDE SEQUENCE [LARGE SCALE GENOMIC DNA]</scope>
    <source>
        <strain evidence="1 2">JCM 12375</strain>
    </source>
</reference>
<keyword evidence="2" id="KW-1185">Reference proteome</keyword>
<protein>
    <submittedName>
        <fullName evidence="1">Uncharacterized protein</fullName>
    </submittedName>
</protein>
<gene>
    <name evidence="1" type="ORF">MMAGJ_59740</name>
</gene>
<sequence length="64" mass="6849">MAIVPDNEFSEPTLMVGAEVSTHDFAFAASVSLARLPQPANNRPAMAITLPAANAELRNLARDR</sequence>
<dbReference type="Proteomes" id="UP000465622">
    <property type="component" value="Chromosome"/>
</dbReference>
<dbReference type="EMBL" id="AP022567">
    <property type="protein sequence ID" value="BBX36692.1"/>
    <property type="molecule type" value="Genomic_DNA"/>
</dbReference>
<evidence type="ECO:0000313" key="2">
    <source>
        <dbReference type="Proteomes" id="UP000465622"/>
    </source>
</evidence>
<proteinExistence type="predicted"/>
<name>A0ABN5YF15_MYCME</name>